<evidence type="ECO:0000313" key="3">
    <source>
        <dbReference type="Proteomes" id="UP000323105"/>
    </source>
</evidence>
<sequence>MRDLRACTLSAQCEQQPTEQEGDYCNAQPEDQQVTSDGGGERQGGLHGYEA</sequence>
<evidence type="ECO:0000313" key="2">
    <source>
        <dbReference type="EMBL" id="GEQ78164.1"/>
    </source>
</evidence>
<organism evidence="2 3">
    <name type="scientific">Comamonas testosteroni</name>
    <name type="common">Pseudomonas testosteroni</name>
    <dbReference type="NCBI Taxonomy" id="285"/>
    <lineage>
        <taxon>Bacteria</taxon>
        <taxon>Pseudomonadati</taxon>
        <taxon>Pseudomonadota</taxon>
        <taxon>Betaproteobacteria</taxon>
        <taxon>Burkholderiales</taxon>
        <taxon>Comamonadaceae</taxon>
        <taxon>Comamonas</taxon>
    </lineage>
</organism>
<feature type="compositionally biased region" description="Gly residues" evidence="1">
    <location>
        <begin position="37"/>
        <end position="51"/>
    </location>
</feature>
<proteinExistence type="predicted"/>
<name>A0A5A7MN01_COMTE</name>
<feature type="region of interest" description="Disordered" evidence="1">
    <location>
        <begin position="16"/>
        <end position="51"/>
    </location>
</feature>
<reference evidence="2 3" key="1">
    <citation type="journal article" date="2019" name="Microbiol. Resour. Announc.">
        <title>Draft Genome Sequence of Comamonas testosteroni TA441, a Bacterium That Has a Cryptic Phenol Degradation Gene Cluster.</title>
        <authorList>
            <person name="Arai H."/>
            <person name="Ishii M."/>
        </authorList>
    </citation>
    <scope>NUCLEOTIDE SEQUENCE [LARGE SCALE GENOMIC DNA]</scope>
    <source>
        <strain evidence="2 3">TA441</strain>
    </source>
</reference>
<evidence type="ECO:0000256" key="1">
    <source>
        <dbReference type="SAM" id="MobiDB-lite"/>
    </source>
</evidence>
<dbReference type="AlphaFoldDB" id="A0A5A7MN01"/>
<accession>A0A5A7MN01</accession>
<comment type="caution">
    <text evidence="2">The sequence shown here is derived from an EMBL/GenBank/DDBJ whole genome shotgun (WGS) entry which is preliminary data.</text>
</comment>
<protein>
    <submittedName>
        <fullName evidence="2">Uncharacterized protein</fullName>
    </submittedName>
</protein>
<dbReference type="EMBL" id="BKBW01000027">
    <property type="protein sequence ID" value="GEQ78164.1"/>
    <property type="molecule type" value="Genomic_DNA"/>
</dbReference>
<gene>
    <name evidence="2" type="ORF">CTTA_5169</name>
</gene>
<dbReference type="Proteomes" id="UP000323105">
    <property type="component" value="Unassembled WGS sequence"/>
</dbReference>